<reference evidence="1" key="1">
    <citation type="submission" date="2021-01" db="EMBL/GenBank/DDBJ databases">
        <title>Phytophthora aleatoria, a newly-described species from Pinus radiata is distinct from Phytophthora cactorum isolates based on comparative genomics.</title>
        <authorList>
            <person name="Mcdougal R."/>
            <person name="Panda P."/>
            <person name="Williams N."/>
            <person name="Studholme D.J."/>
        </authorList>
    </citation>
    <scope>NUCLEOTIDE SEQUENCE</scope>
    <source>
        <strain evidence="1">NZFS 4037</strain>
    </source>
</reference>
<organism evidence="1 2">
    <name type="scientific">Phytophthora aleatoria</name>
    <dbReference type="NCBI Taxonomy" id="2496075"/>
    <lineage>
        <taxon>Eukaryota</taxon>
        <taxon>Sar</taxon>
        <taxon>Stramenopiles</taxon>
        <taxon>Oomycota</taxon>
        <taxon>Peronosporomycetes</taxon>
        <taxon>Peronosporales</taxon>
        <taxon>Peronosporaceae</taxon>
        <taxon>Phytophthora</taxon>
    </lineage>
</organism>
<protein>
    <submittedName>
        <fullName evidence="1">Uncharacterized protein</fullName>
    </submittedName>
</protein>
<accession>A0A8J5IQU4</accession>
<evidence type="ECO:0000313" key="2">
    <source>
        <dbReference type="Proteomes" id="UP000709295"/>
    </source>
</evidence>
<dbReference type="Proteomes" id="UP000709295">
    <property type="component" value="Unassembled WGS sequence"/>
</dbReference>
<name>A0A8J5IQU4_9STRA</name>
<proteinExistence type="predicted"/>
<gene>
    <name evidence="1" type="ORF">JG688_00010009</name>
</gene>
<evidence type="ECO:0000313" key="1">
    <source>
        <dbReference type="EMBL" id="KAG6959583.1"/>
    </source>
</evidence>
<comment type="caution">
    <text evidence="1">The sequence shown here is derived from an EMBL/GenBank/DDBJ whole genome shotgun (WGS) entry which is preliminary data.</text>
</comment>
<dbReference type="AlphaFoldDB" id="A0A8J5IQU4"/>
<dbReference type="EMBL" id="JAENGY010000605">
    <property type="protein sequence ID" value="KAG6959583.1"/>
    <property type="molecule type" value="Genomic_DNA"/>
</dbReference>
<sequence length="160" mass="18357">MDMVAPPPLRFHLRYHSLHVPRSPIQLMTSATGSCVYIRDRELRDGETEADRGLELASARGPMGIFGWFFECWNSWEFLHEQFDIFAAHSYQRIPVRSAISVEKRNKHICFQLISKAQMEKIVLVLTAQNTLMFQTALGFREGFDKALHDGKLAGYAALR</sequence>
<keyword evidence="2" id="KW-1185">Reference proteome</keyword>